<sequence>MPFGIFGLDNKRATGLMSKGAVGFVTGCQAVFPARAPAGDGPADGPVDGPAQSRRRHGDAVRTSGGSPMAGPTEKDAVS</sequence>
<gene>
    <name evidence="2" type="ORF">SCMC78_54080</name>
</gene>
<accession>A0AB33KNJ4</accession>
<evidence type="ECO:0000313" key="2">
    <source>
        <dbReference type="EMBL" id="BFP55601.1"/>
    </source>
</evidence>
<dbReference type="KEGG" id="stcm:SCMC78_54080"/>
<name>A0AB33KNJ4_9ACTN</name>
<feature type="region of interest" description="Disordered" evidence="1">
    <location>
        <begin position="35"/>
        <end position="79"/>
    </location>
</feature>
<proteinExistence type="predicted"/>
<dbReference type="AlphaFoldDB" id="A0AB33KNJ4"/>
<dbReference type="EMBL" id="AP035884">
    <property type="protein sequence ID" value="BFP55601.1"/>
    <property type="molecule type" value="Genomic_DNA"/>
</dbReference>
<reference evidence="2" key="1">
    <citation type="submission" date="2024-07" db="EMBL/GenBank/DDBJ databases">
        <title>Complete genome sequences of cellulolytic bacteria, Kitasatospora sp. CMC57 and Streptomyces sp. CMC78, isolated from Japanese agricultural soil.</title>
        <authorList>
            <person name="Hashimoto T."/>
            <person name="Ito M."/>
            <person name="Iwamoto M."/>
            <person name="Fukahori D."/>
            <person name="Shoda T."/>
            <person name="Sakoda M."/>
            <person name="Morohoshi T."/>
            <person name="Mitsuboshi M."/>
            <person name="Nishizawa T."/>
        </authorList>
    </citation>
    <scope>NUCLEOTIDE SEQUENCE</scope>
    <source>
        <strain evidence="2">CMC78</strain>
    </source>
</reference>
<feature type="compositionally biased region" description="Low complexity" evidence="1">
    <location>
        <begin position="35"/>
        <end position="51"/>
    </location>
</feature>
<protein>
    <submittedName>
        <fullName evidence="2">Uncharacterized protein</fullName>
    </submittedName>
</protein>
<evidence type="ECO:0000256" key="1">
    <source>
        <dbReference type="SAM" id="MobiDB-lite"/>
    </source>
</evidence>
<organism evidence="2">
    <name type="scientific">Streptomyces sp. CMC78</name>
    <dbReference type="NCBI Taxonomy" id="3231512"/>
    <lineage>
        <taxon>Bacteria</taxon>
        <taxon>Bacillati</taxon>
        <taxon>Actinomycetota</taxon>
        <taxon>Actinomycetes</taxon>
        <taxon>Kitasatosporales</taxon>
        <taxon>Streptomycetaceae</taxon>
        <taxon>Streptomyces</taxon>
    </lineage>
</organism>